<evidence type="ECO:0000256" key="4">
    <source>
        <dbReference type="ARBA" id="ARBA00022692"/>
    </source>
</evidence>
<dbReference type="RefSeq" id="XP_002678940.1">
    <property type="nucleotide sequence ID" value="XM_002678894.1"/>
</dbReference>
<keyword evidence="15" id="KW-1185">Reference proteome</keyword>
<feature type="coiled-coil region" evidence="11">
    <location>
        <begin position="289"/>
        <end position="316"/>
    </location>
</feature>
<evidence type="ECO:0000256" key="9">
    <source>
        <dbReference type="ARBA" id="ARBA00023136"/>
    </source>
</evidence>
<dbReference type="STRING" id="5762.D2V9T6"/>
<dbReference type="GO" id="GO:0036503">
    <property type="term" value="P:ERAD pathway"/>
    <property type="evidence" value="ECO:0007669"/>
    <property type="project" value="TreeGrafter"/>
</dbReference>
<evidence type="ECO:0000313" key="15">
    <source>
        <dbReference type="Proteomes" id="UP000006671"/>
    </source>
</evidence>
<dbReference type="InterPro" id="IPR057992">
    <property type="entry name" value="TPR_SYVN1_N"/>
</dbReference>
<feature type="domain" description="RING-type" evidence="13">
    <location>
        <begin position="113"/>
        <end position="156"/>
    </location>
</feature>
<dbReference type="InterPro" id="IPR050731">
    <property type="entry name" value="HRD1_E3_ubiq-ligases"/>
</dbReference>
<evidence type="ECO:0000256" key="1">
    <source>
        <dbReference type="ARBA" id="ARBA00004127"/>
    </source>
</evidence>
<dbReference type="SMART" id="SM00184">
    <property type="entry name" value="RING"/>
    <property type="match status" value="1"/>
</dbReference>
<feature type="region of interest" description="Disordered" evidence="12">
    <location>
        <begin position="185"/>
        <end position="221"/>
    </location>
</feature>
<keyword evidence="11" id="KW-0175">Coiled coil</keyword>
<dbReference type="AlphaFoldDB" id="D2V9T6"/>
<dbReference type="PROSITE" id="PS50089">
    <property type="entry name" value="ZF_RING_2"/>
    <property type="match status" value="1"/>
</dbReference>
<dbReference type="Pfam" id="PF25563">
    <property type="entry name" value="TPR_SYVN1_N"/>
    <property type="match status" value="1"/>
</dbReference>
<accession>D2V9T6</accession>
<dbReference type="InterPro" id="IPR001841">
    <property type="entry name" value="Znf_RING"/>
</dbReference>
<sequence>MGISISIRLIFHAYNLSKQDEEGNSEWESRDVYIFYLEIISELLQSLVYLSFFLLIMTKFGLPFHLLRNIYITLSNVKKKILDLYNYRRASLTLDQKFENATQNDLDEFDGVCVICREDMITNTLQNPIKKLPCKHLFHSKCLRGCLERSQECPICGRSIDLLLKEQEDQLKLQQQLQLNNLNNLNNNNGNVGHHHHHTPTSTSNTTTTTTTSTTINNINNTSSSTVDNNITNLFTSQQEILNQMNINLIQQQQQQQPLNLFNSTTTINDNQLIETNEKLQQVMIDMYIRYLESMKDNINQTLEQLKQLNDFNQSNNNNQ</sequence>
<dbReference type="InterPro" id="IPR013083">
    <property type="entry name" value="Znf_RING/FYVE/PHD"/>
</dbReference>
<dbReference type="Pfam" id="PF13639">
    <property type="entry name" value="zf-RING_2"/>
    <property type="match status" value="1"/>
</dbReference>
<dbReference type="eggNOG" id="KOG0802">
    <property type="taxonomic scope" value="Eukaryota"/>
</dbReference>
<dbReference type="Gene3D" id="3.30.40.10">
    <property type="entry name" value="Zinc/RING finger domain, C3HC4 (zinc finger)"/>
    <property type="match status" value="1"/>
</dbReference>
<evidence type="ECO:0000256" key="10">
    <source>
        <dbReference type="PROSITE-ProRule" id="PRU00175"/>
    </source>
</evidence>
<evidence type="ECO:0000256" key="5">
    <source>
        <dbReference type="ARBA" id="ARBA00022723"/>
    </source>
</evidence>
<evidence type="ECO:0000313" key="14">
    <source>
        <dbReference type="EMBL" id="EFC46196.1"/>
    </source>
</evidence>
<dbReference type="GO" id="GO:0008270">
    <property type="term" value="F:zinc ion binding"/>
    <property type="evidence" value="ECO:0007669"/>
    <property type="project" value="UniProtKB-KW"/>
</dbReference>
<comment type="subcellular location">
    <subcellularLocation>
        <location evidence="1">Endomembrane system</location>
        <topology evidence="1">Multi-pass membrane protein</topology>
    </subcellularLocation>
</comment>
<dbReference type="EMBL" id="GG738859">
    <property type="protein sequence ID" value="EFC46196.1"/>
    <property type="molecule type" value="Genomic_DNA"/>
</dbReference>
<dbReference type="InParanoid" id="D2V9T6"/>
<evidence type="ECO:0000256" key="6">
    <source>
        <dbReference type="ARBA" id="ARBA00022771"/>
    </source>
</evidence>
<dbReference type="GeneID" id="8850568"/>
<evidence type="ECO:0000256" key="8">
    <source>
        <dbReference type="ARBA" id="ARBA00022989"/>
    </source>
</evidence>
<dbReference type="PANTHER" id="PTHR22763:SF184">
    <property type="entry name" value="E3 UBIQUITIN-PROTEIN LIGASE SYNOVIOLIN"/>
    <property type="match status" value="1"/>
</dbReference>
<evidence type="ECO:0000256" key="2">
    <source>
        <dbReference type="ARBA" id="ARBA00004906"/>
    </source>
</evidence>
<keyword evidence="4" id="KW-0812">Transmembrane</keyword>
<protein>
    <submittedName>
        <fullName evidence="14">Predicted protein</fullName>
    </submittedName>
</protein>
<keyword evidence="3" id="KW-0808">Transferase</keyword>
<dbReference type="VEuPathDB" id="AmoebaDB:NAEGRDRAFT_65623"/>
<evidence type="ECO:0000256" key="12">
    <source>
        <dbReference type="SAM" id="MobiDB-lite"/>
    </source>
</evidence>
<dbReference type="GO" id="GO:0005789">
    <property type="term" value="C:endoplasmic reticulum membrane"/>
    <property type="evidence" value="ECO:0007669"/>
    <property type="project" value="UniProtKB-SubCell"/>
</dbReference>
<evidence type="ECO:0000256" key="11">
    <source>
        <dbReference type="SAM" id="Coils"/>
    </source>
</evidence>
<dbReference type="GO" id="GO:0061630">
    <property type="term" value="F:ubiquitin protein ligase activity"/>
    <property type="evidence" value="ECO:0007669"/>
    <property type="project" value="UniProtKB-EC"/>
</dbReference>
<dbReference type="Proteomes" id="UP000006671">
    <property type="component" value="Unassembled WGS sequence"/>
</dbReference>
<evidence type="ECO:0000256" key="3">
    <source>
        <dbReference type="ARBA" id="ARBA00022679"/>
    </source>
</evidence>
<keyword evidence="8" id="KW-1133">Transmembrane helix</keyword>
<dbReference type="SUPFAM" id="SSF57850">
    <property type="entry name" value="RING/U-box"/>
    <property type="match status" value="1"/>
</dbReference>
<name>D2V9T6_NAEGR</name>
<dbReference type="GO" id="GO:0043161">
    <property type="term" value="P:proteasome-mediated ubiquitin-dependent protein catabolic process"/>
    <property type="evidence" value="ECO:0007669"/>
    <property type="project" value="TreeGrafter"/>
</dbReference>
<dbReference type="PANTHER" id="PTHR22763">
    <property type="entry name" value="RING ZINC FINGER PROTEIN"/>
    <property type="match status" value="1"/>
</dbReference>
<organism evidence="15">
    <name type="scientific">Naegleria gruberi</name>
    <name type="common">Amoeba</name>
    <dbReference type="NCBI Taxonomy" id="5762"/>
    <lineage>
        <taxon>Eukaryota</taxon>
        <taxon>Discoba</taxon>
        <taxon>Heterolobosea</taxon>
        <taxon>Tetramitia</taxon>
        <taxon>Eutetramitia</taxon>
        <taxon>Vahlkampfiidae</taxon>
        <taxon>Naegleria</taxon>
    </lineage>
</organism>
<evidence type="ECO:0000259" key="13">
    <source>
        <dbReference type="PROSITE" id="PS50089"/>
    </source>
</evidence>
<keyword evidence="7" id="KW-0862">Zinc</keyword>
<keyword evidence="5" id="KW-0479">Metal-binding</keyword>
<reference evidence="14 15" key="1">
    <citation type="journal article" date="2010" name="Cell">
        <title>The genome of Naegleria gruberi illuminates early eukaryotic versatility.</title>
        <authorList>
            <person name="Fritz-Laylin L.K."/>
            <person name="Prochnik S.E."/>
            <person name="Ginger M.L."/>
            <person name="Dacks J.B."/>
            <person name="Carpenter M.L."/>
            <person name="Field M.C."/>
            <person name="Kuo A."/>
            <person name="Paredez A."/>
            <person name="Chapman J."/>
            <person name="Pham J."/>
            <person name="Shu S."/>
            <person name="Neupane R."/>
            <person name="Cipriano M."/>
            <person name="Mancuso J."/>
            <person name="Tu H."/>
            <person name="Salamov A."/>
            <person name="Lindquist E."/>
            <person name="Shapiro H."/>
            <person name="Lucas S."/>
            <person name="Grigoriev I.V."/>
            <person name="Cande W.Z."/>
            <person name="Fulton C."/>
            <person name="Rokhsar D.S."/>
            <person name="Dawson S.C."/>
        </authorList>
    </citation>
    <scope>NUCLEOTIDE SEQUENCE [LARGE SCALE GENOMIC DNA]</scope>
    <source>
        <strain evidence="14 15">NEG-M</strain>
    </source>
</reference>
<comment type="pathway">
    <text evidence="2">Protein modification; protein ubiquitination.</text>
</comment>
<keyword evidence="9" id="KW-0472">Membrane</keyword>
<keyword evidence="6 10" id="KW-0863">Zinc-finger</keyword>
<proteinExistence type="predicted"/>
<gene>
    <name evidence="14" type="ORF">NAEGRDRAFT_65623</name>
</gene>
<evidence type="ECO:0000256" key="7">
    <source>
        <dbReference type="ARBA" id="ARBA00022833"/>
    </source>
</evidence>
<feature type="compositionally biased region" description="Low complexity" evidence="12">
    <location>
        <begin position="200"/>
        <end position="221"/>
    </location>
</feature>
<dbReference type="OrthoDB" id="7759664at2759"/>
<dbReference type="KEGG" id="ngr:NAEGRDRAFT_65623"/>